<feature type="compositionally biased region" description="Basic and acidic residues" evidence="2">
    <location>
        <begin position="614"/>
        <end position="629"/>
    </location>
</feature>
<feature type="compositionally biased region" description="Acidic residues" evidence="2">
    <location>
        <begin position="630"/>
        <end position="639"/>
    </location>
</feature>
<keyword evidence="5" id="KW-1185">Reference proteome</keyword>
<evidence type="ECO:0000259" key="3">
    <source>
        <dbReference type="Pfam" id="PF08263"/>
    </source>
</evidence>
<feature type="region of interest" description="Disordered" evidence="2">
    <location>
        <begin position="738"/>
        <end position="771"/>
    </location>
</feature>
<dbReference type="GeneID" id="7444477"/>
<name>B8LC56_THAPS</name>
<keyword evidence="1" id="KW-0677">Repeat</keyword>
<feature type="domain" description="Leucine-rich repeat-containing N-terminal plant-type" evidence="3">
    <location>
        <begin position="350"/>
        <end position="390"/>
    </location>
</feature>
<dbReference type="RefSeq" id="XP_002296464.1">
    <property type="nucleotide sequence ID" value="XM_002296428.1"/>
</dbReference>
<dbReference type="FunFam" id="3.80.10.10:FF:000383">
    <property type="entry name" value="Leucine-rich repeat receptor protein kinase EMS1"/>
    <property type="match status" value="1"/>
</dbReference>
<proteinExistence type="predicted"/>
<organism evidence="4 5">
    <name type="scientific">Thalassiosira pseudonana</name>
    <name type="common">Marine diatom</name>
    <name type="synonym">Cyclotella nana</name>
    <dbReference type="NCBI Taxonomy" id="35128"/>
    <lineage>
        <taxon>Eukaryota</taxon>
        <taxon>Sar</taxon>
        <taxon>Stramenopiles</taxon>
        <taxon>Ochrophyta</taxon>
        <taxon>Bacillariophyta</taxon>
        <taxon>Coscinodiscophyceae</taxon>
        <taxon>Thalassiosirophycidae</taxon>
        <taxon>Thalassiosirales</taxon>
        <taxon>Thalassiosiraceae</taxon>
        <taxon>Thalassiosira</taxon>
    </lineage>
</organism>
<sequence length="785" mass="86001">MFYAVSLAVLSHTTFVNHPNQTSLIQGSEGIVWSESHTGWSFDSPIPHCQWSGITCRIGLNGGAEQSVITVIRLPNGGLSGTIPTELGLLSGLEELTLKGNLLRGSIPREVAGLKNLHTLDLTDCLLTGTLPQIFESPNLEKLLLGENGIQGNFFHEDTSPHLQSVKEVNLEKNLLTGTLHGSTLLKMQQLETLSLSENEISGVIPGKALGSLSNLQYLYLDANNLVGPLTAQLAQEGKAQLLELWLQSNSLSGTVPSSFVRFDKLHDFFIDGNKLTGALPPDICGPNINSDFFTEVPSDAERNYCDSIACPAGSVALEGVFPCSQCIGGDVAKRKNPYLGHKGECENWSQREILIMFYASTSKSGAWTGVNDWNDGSKGMCELTGIRCDGHGNVVKIDLRNRNLTGSIPDSLGFLPYLEQLDVSDNALTGYLPSDLRWTPLTTLDISGNEIVGVVPPLLCLKEELNGNGKDNIFRCNRVSCPLGTFNAIGRYEEGLNCKPCYDDHPFIGQKTCKQRHDLNGKFHWMEKDVEAVRNSTQNLNTSGRVGLGIALSFLGIALLKCVIARCVKQNPRRMYEQQKMINYVDESSSEDSHDEDYGGYMDDEEDENTQTHFRESRYRNDVSNHSEDESDESEDEVLVNGIPHSPIEGSISSGRSAPVQCTDFIRGQQERSISKQGGFKKATKRAQQAIRSSVTNITNGAGRLIQNNASFGDSRMNDLQDEPFGSDLEMANSVGRGVECNSSQGEDFNHRGGSPASSGRSYRSESKVEQWKYSDLLDVPTIE</sequence>
<dbReference type="InterPro" id="IPR013210">
    <property type="entry name" value="LRR_N_plant-typ"/>
</dbReference>
<dbReference type="InParanoid" id="B8LC56"/>
<evidence type="ECO:0000256" key="1">
    <source>
        <dbReference type="ARBA" id="ARBA00022737"/>
    </source>
</evidence>
<reference evidence="4 5" key="2">
    <citation type="journal article" date="2008" name="Nature">
        <title>The Phaeodactylum genome reveals the evolutionary history of diatom genomes.</title>
        <authorList>
            <person name="Bowler C."/>
            <person name="Allen A.E."/>
            <person name="Badger J.H."/>
            <person name="Grimwood J."/>
            <person name="Jabbari K."/>
            <person name="Kuo A."/>
            <person name="Maheswari U."/>
            <person name="Martens C."/>
            <person name="Maumus F."/>
            <person name="Otillar R.P."/>
            <person name="Rayko E."/>
            <person name="Salamov A."/>
            <person name="Vandepoele K."/>
            <person name="Beszteri B."/>
            <person name="Gruber A."/>
            <person name="Heijde M."/>
            <person name="Katinka M."/>
            <person name="Mock T."/>
            <person name="Valentin K."/>
            <person name="Verret F."/>
            <person name="Berges J.A."/>
            <person name="Brownlee C."/>
            <person name="Cadoret J.P."/>
            <person name="Chiovitti A."/>
            <person name="Choi C.J."/>
            <person name="Coesel S."/>
            <person name="De Martino A."/>
            <person name="Detter J.C."/>
            <person name="Durkin C."/>
            <person name="Falciatore A."/>
            <person name="Fournet J."/>
            <person name="Haruta M."/>
            <person name="Huysman M.J."/>
            <person name="Jenkins B.D."/>
            <person name="Jiroutova K."/>
            <person name="Jorgensen R.E."/>
            <person name="Joubert Y."/>
            <person name="Kaplan A."/>
            <person name="Kroger N."/>
            <person name="Kroth P.G."/>
            <person name="La Roche J."/>
            <person name="Lindquist E."/>
            <person name="Lommer M."/>
            <person name="Martin-Jezequel V."/>
            <person name="Lopez P.J."/>
            <person name="Lucas S."/>
            <person name="Mangogna M."/>
            <person name="McGinnis K."/>
            <person name="Medlin L.K."/>
            <person name="Montsant A."/>
            <person name="Oudot-Le Secq M.P."/>
            <person name="Napoli C."/>
            <person name="Obornik M."/>
            <person name="Parker M.S."/>
            <person name="Petit J.L."/>
            <person name="Porcel B.M."/>
            <person name="Poulsen N."/>
            <person name="Robison M."/>
            <person name="Rychlewski L."/>
            <person name="Rynearson T.A."/>
            <person name="Schmutz J."/>
            <person name="Shapiro H."/>
            <person name="Siaut M."/>
            <person name="Stanley M."/>
            <person name="Sussman M.R."/>
            <person name="Taylor A.R."/>
            <person name="Vardi A."/>
            <person name="von Dassow P."/>
            <person name="Vyverman W."/>
            <person name="Willis A."/>
            <person name="Wyrwicz L.S."/>
            <person name="Rokhsar D.S."/>
            <person name="Weissenbach J."/>
            <person name="Armbrust E.V."/>
            <person name="Green B.R."/>
            <person name="Van de Peer Y."/>
            <person name="Grigoriev I.V."/>
        </authorList>
    </citation>
    <scope>NUCLEOTIDE SEQUENCE [LARGE SCALE GENOMIC DNA]</scope>
    <source>
        <strain evidence="4 5">CCMP1335</strain>
    </source>
</reference>
<evidence type="ECO:0000313" key="5">
    <source>
        <dbReference type="Proteomes" id="UP000001449"/>
    </source>
</evidence>
<evidence type="ECO:0000313" key="4">
    <source>
        <dbReference type="EMBL" id="EED87160.1"/>
    </source>
</evidence>
<dbReference type="KEGG" id="tps:THAPSDRAFT_8825"/>
<accession>B8LC56</accession>
<reference evidence="4 5" key="1">
    <citation type="journal article" date="2004" name="Science">
        <title>The genome of the diatom Thalassiosira pseudonana: ecology, evolution, and metabolism.</title>
        <authorList>
            <person name="Armbrust E.V."/>
            <person name="Berges J.A."/>
            <person name="Bowler C."/>
            <person name="Green B.R."/>
            <person name="Martinez D."/>
            <person name="Putnam N.H."/>
            <person name="Zhou S."/>
            <person name="Allen A.E."/>
            <person name="Apt K.E."/>
            <person name="Bechner M."/>
            <person name="Brzezinski M.A."/>
            <person name="Chaal B.K."/>
            <person name="Chiovitti A."/>
            <person name="Davis A.K."/>
            <person name="Demarest M.S."/>
            <person name="Detter J.C."/>
            <person name="Glavina T."/>
            <person name="Goodstein D."/>
            <person name="Hadi M.Z."/>
            <person name="Hellsten U."/>
            <person name="Hildebrand M."/>
            <person name="Jenkins B.D."/>
            <person name="Jurka J."/>
            <person name="Kapitonov V.V."/>
            <person name="Kroger N."/>
            <person name="Lau W.W."/>
            <person name="Lane T.W."/>
            <person name="Larimer F.W."/>
            <person name="Lippmeier J.C."/>
            <person name="Lucas S."/>
            <person name="Medina M."/>
            <person name="Montsant A."/>
            <person name="Obornik M."/>
            <person name="Parker M.S."/>
            <person name="Palenik B."/>
            <person name="Pazour G.J."/>
            <person name="Richardson P.M."/>
            <person name="Rynearson T.A."/>
            <person name="Saito M.A."/>
            <person name="Schwartz D.C."/>
            <person name="Thamatrakoln K."/>
            <person name="Valentin K."/>
            <person name="Vardi A."/>
            <person name="Wilkerson F.P."/>
            <person name="Rokhsar D.S."/>
        </authorList>
    </citation>
    <scope>NUCLEOTIDE SEQUENCE [LARGE SCALE GENOMIC DNA]</scope>
    <source>
        <strain evidence="4 5">CCMP1335</strain>
    </source>
</reference>
<dbReference type="PANTHER" id="PTHR48064:SF6">
    <property type="entry name" value="RECEPTOR-LIKE PROTEIN KINASE 2"/>
    <property type="match status" value="1"/>
</dbReference>
<dbReference type="Proteomes" id="UP000001449">
    <property type="component" value="Chromosome 11"/>
</dbReference>
<dbReference type="InterPro" id="IPR053038">
    <property type="entry name" value="RLP_Defense"/>
</dbReference>
<dbReference type="HOGENOM" id="CLU_357359_0_0_1"/>
<dbReference type="Pfam" id="PF13855">
    <property type="entry name" value="LRR_8"/>
    <property type="match status" value="1"/>
</dbReference>
<evidence type="ECO:0000256" key="2">
    <source>
        <dbReference type="SAM" id="MobiDB-lite"/>
    </source>
</evidence>
<dbReference type="PaxDb" id="35128-Thaps8825"/>
<dbReference type="Pfam" id="PF08263">
    <property type="entry name" value="LRRNT_2"/>
    <property type="match status" value="2"/>
</dbReference>
<dbReference type="AlphaFoldDB" id="B8LC56"/>
<dbReference type="InterPro" id="IPR001611">
    <property type="entry name" value="Leu-rich_rpt"/>
</dbReference>
<dbReference type="PANTHER" id="PTHR48064">
    <property type="entry name" value="OS01G0750400 PROTEIN"/>
    <property type="match status" value="1"/>
</dbReference>
<dbReference type="EMBL" id="DS999415">
    <property type="protein sequence ID" value="EED87160.1"/>
    <property type="molecule type" value="Genomic_DNA"/>
</dbReference>
<gene>
    <name evidence="4" type="ORF">THAPSDRAFT_8825</name>
</gene>
<dbReference type="InterPro" id="IPR032675">
    <property type="entry name" value="LRR_dom_sf"/>
</dbReference>
<feature type="region of interest" description="Disordered" evidence="2">
    <location>
        <begin position="585"/>
        <end position="659"/>
    </location>
</feature>
<dbReference type="Pfam" id="PF00560">
    <property type="entry name" value="LRR_1"/>
    <property type="match status" value="2"/>
</dbReference>
<protein>
    <recommendedName>
        <fullName evidence="3">Leucine-rich repeat-containing N-terminal plant-type domain-containing protein</fullName>
    </recommendedName>
</protein>
<dbReference type="SUPFAM" id="SSF52058">
    <property type="entry name" value="L domain-like"/>
    <property type="match status" value="1"/>
</dbReference>
<feature type="domain" description="Leucine-rich repeat-containing N-terminal plant-type" evidence="3">
    <location>
        <begin position="38"/>
        <end position="56"/>
    </location>
</feature>
<dbReference type="Gene3D" id="3.80.10.10">
    <property type="entry name" value="Ribonuclease Inhibitor"/>
    <property type="match status" value="3"/>
</dbReference>